<evidence type="ECO:0000313" key="2">
    <source>
        <dbReference type="EMBL" id="QNN51818.1"/>
    </source>
</evidence>
<gene>
    <name evidence="2" type="ORF">H9L09_14900</name>
</gene>
<accession>A0A7G9R893</accession>
<protein>
    <recommendedName>
        <fullName evidence="4">EF-hand domain-containing protein</fullName>
    </recommendedName>
</protein>
<proteinExistence type="predicted"/>
<sequence>MTRRAALATSAAIGAILLTAAPSLAHECVNPDKQAGAGAQIIINDVTGQVTFANPGIEKRFTSGVTSEETFRGLIGLDFDGDGTVEITTWIVGKTGEIPMQAQLAGAACHGVLNFEDYFACMEAEFPS</sequence>
<dbReference type="RefSeq" id="WP_187577661.1">
    <property type="nucleotide sequence ID" value="NZ_CP060713.1"/>
</dbReference>
<feature type="signal peptide" evidence="1">
    <location>
        <begin position="1"/>
        <end position="25"/>
    </location>
</feature>
<organism evidence="2 3">
    <name type="scientific">Nocardioides mesophilus</name>
    <dbReference type="NCBI Taxonomy" id="433659"/>
    <lineage>
        <taxon>Bacteria</taxon>
        <taxon>Bacillati</taxon>
        <taxon>Actinomycetota</taxon>
        <taxon>Actinomycetes</taxon>
        <taxon>Propionibacteriales</taxon>
        <taxon>Nocardioidaceae</taxon>
        <taxon>Nocardioides</taxon>
    </lineage>
</organism>
<name>A0A7G9R893_9ACTN</name>
<evidence type="ECO:0008006" key="4">
    <source>
        <dbReference type="Google" id="ProtNLM"/>
    </source>
</evidence>
<evidence type="ECO:0000313" key="3">
    <source>
        <dbReference type="Proteomes" id="UP000515947"/>
    </source>
</evidence>
<evidence type="ECO:0000256" key="1">
    <source>
        <dbReference type="SAM" id="SignalP"/>
    </source>
</evidence>
<dbReference type="AlphaFoldDB" id="A0A7G9R893"/>
<dbReference type="Proteomes" id="UP000515947">
    <property type="component" value="Chromosome"/>
</dbReference>
<reference evidence="2 3" key="1">
    <citation type="submission" date="2020-08" db="EMBL/GenBank/DDBJ databases">
        <title>Genome sequence of Nocardioides mesophilus KACC 16243T.</title>
        <authorList>
            <person name="Hyun D.-W."/>
            <person name="Bae J.-W."/>
        </authorList>
    </citation>
    <scope>NUCLEOTIDE SEQUENCE [LARGE SCALE GENOMIC DNA]</scope>
    <source>
        <strain evidence="2 3">KACC 16243</strain>
    </source>
</reference>
<keyword evidence="3" id="KW-1185">Reference proteome</keyword>
<dbReference type="KEGG" id="nmes:H9L09_14900"/>
<dbReference type="EMBL" id="CP060713">
    <property type="protein sequence ID" value="QNN51818.1"/>
    <property type="molecule type" value="Genomic_DNA"/>
</dbReference>
<feature type="chain" id="PRO_5028939896" description="EF-hand domain-containing protein" evidence="1">
    <location>
        <begin position="26"/>
        <end position="128"/>
    </location>
</feature>
<keyword evidence="1" id="KW-0732">Signal</keyword>